<dbReference type="EMBL" id="JTCM02000125">
    <property type="protein sequence ID" value="NEU76686.1"/>
    <property type="molecule type" value="Genomic_DNA"/>
</dbReference>
<evidence type="ECO:0000313" key="2">
    <source>
        <dbReference type="Proteomes" id="UP000031549"/>
    </source>
</evidence>
<name>A0A846HH44_9CYAN</name>
<comment type="caution">
    <text evidence="1">The sequence shown here is derived from an EMBL/GenBank/DDBJ whole genome shotgun (WGS) entry which is preliminary data.</text>
</comment>
<dbReference type="RefSeq" id="WP_039738117.1">
    <property type="nucleotide sequence ID" value="NZ_JTCM02000125.1"/>
</dbReference>
<sequence>MAVPTEIRKRAIALLEQLPGESLVKAVQFLEALSHEALQVSEAPNPQISEAALLQIIQHRLSPKEQDRLAYLRQQNEIGVITDTEHQELLMYVERVEQQDAERAEALIKLAQLRKVDLKVLINEFLPKHSNVA</sequence>
<keyword evidence="2" id="KW-1185">Reference proteome</keyword>
<proteinExistence type="predicted"/>
<organism evidence="1 2">
    <name type="scientific">Hassallia byssoidea VB512170</name>
    <dbReference type="NCBI Taxonomy" id="1304833"/>
    <lineage>
        <taxon>Bacteria</taxon>
        <taxon>Bacillati</taxon>
        <taxon>Cyanobacteriota</taxon>
        <taxon>Cyanophyceae</taxon>
        <taxon>Nostocales</taxon>
        <taxon>Tolypothrichaceae</taxon>
        <taxon>Hassallia</taxon>
    </lineage>
</organism>
<dbReference type="AlphaFoldDB" id="A0A846HH44"/>
<dbReference type="Proteomes" id="UP000031549">
    <property type="component" value="Unassembled WGS sequence"/>
</dbReference>
<evidence type="ECO:0008006" key="3">
    <source>
        <dbReference type="Google" id="ProtNLM"/>
    </source>
</evidence>
<protein>
    <recommendedName>
        <fullName evidence="3">STAS/SEC14 domain-containing protein</fullName>
    </recommendedName>
</protein>
<accession>A0A846HH44</accession>
<gene>
    <name evidence="1" type="ORF">PI95_030310</name>
</gene>
<reference evidence="1 2" key="1">
    <citation type="journal article" date="2015" name="Genome Announc.">
        <title>Draft Genome Sequence of Cyanobacterium Hassallia byssoidea Strain VB512170, Isolated from Monuments in India.</title>
        <authorList>
            <person name="Singh D."/>
            <person name="Chandrababunaidu M.M."/>
            <person name="Panda A."/>
            <person name="Sen D."/>
            <person name="Bhattacharyya S."/>
            <person name="Adhikary S.P."/>
            <person name="Tripathy S."/>
        </authorList>
    </citation>
    <scope>NUCLEOTIDE SEQUENCE [LARGE SCALE GENOMIC DNA]</scope>
    <source>
        <strain evidence="1 2">VB512170</strain>
    </source>
</reference>
<evidence type="ECO:0000313" key="1">
    <source>
        <dbReference type="EMBL" id="NEU76686.1"/>
    </source>
</evidence>